<name>A0A849AJW4_9MICO</name>
<organism evidence="4 5">
    <name type="scientific">Flexivirga aerilata</name>
    <dbReference type="NCBI Taxonomy" id="1656889"/>
    <lineage>
        <taxon>Bacteria</taxon>
        <taxon>Bacillati</taxon>
        <taxon>Actinomycetota</taxon>
        <taxon>Actinomycetes</taxon>
        <taxon>Micrococcales</taxon>
        <taxon>Dermacoccaceae</taxon>
        <taxon>Flexivirga</taxon>
    </lineage>
</organism>
<feature type="binding site" evidence="1">
    <location>
        <position position="84"/>
    </location>
    <ligand>
        <name>Mg(2+)</name>
        <dbReference type="ChEBI" id="CHEBI:18420"/>
        <label>3</label>
    </ligand>
</feature>
<proteinExistence type="inferred from homology"/>
<dbReference type="GO" id="GO:0000287">
    <property type="term" value="F:magnesium ion binding"/>
    <property type="evidence" value="ECO:0007669"/>
    <property type="project" value="UniProtKB-UniRule"/>
</dbReference>
<dbReference type="GO" id="GO:0009030">
    <property type="term" value="F:thiamine-phosphate kinase activity"/>
    <property type="evidence" value="ECO:0007669"/>
    <property type="project" value="UniProtKB-UniRule"/>
</dbReference>
<dbReference type="PANTHER" id="PTHR30270:SF0">
    <property type="entry name" value="THIAMINE-MONOPHOSPHATE KINASE"/>
    <property type="match status" value="1"/>
</dbReference>
<evidence type="ECO:0000259" key="2">
    <source>
        <dbReference type="Pfam" id="PF00586"/>
    </source>
</evidence>
<keyword evidence="5" id="KW-1185">Reference proteome</keyword>
<dbReference type="Proteomes" id="UP000557772">
    <property type="component" value="Unassembled WGS sequence"/>
</dbReference>
<dbReference type="EC" id="2.7.4.16" evidence="1"/>
<comment type="pathway">
    <text evidence="1">Cofactor biosynthesis; thiamine diphosphate biosynthesis; thiamine diphosphate from thiamine phosphate: step 1/1.</text>
</comment>
<dbReference type="AlphaFoldDB" id="A0A849AJW4"/>
<feature type="binding site" evidence="1">
    <location>
        <position position="62"/>
    </location>
    <ligand>
        <name>substrate</name>
    </ligand>
</feature>
<feature type="binding site" evidence="1">
    <location>
        <position position="159"/>
    </location>
    <ligand>
        <name>ATP</name>
        <dbReference type="ChEBI" id="CHEBI:30616"/>
    </ligand>
</feature>
<dbReference type="UniPathway" id="UPA00060">
    <property type="reaction ID" value="UER00142"/>
</dbReference>
<feature type="binding site" evidence="1">
    <location>
        <position position="321"/>
    </location>
    <ligand>
        <name>substrate</name>
    </ligand>
</feature>
<feature type="binding site" evidence="1">
    <location>
        <position position="228"/>
    </location>
    <ligand>
        <name>Mg(2+)</name>
        <dbReference type="ChEBI" id="CHEBI:18420"/>
        <label>3</label>
    </ligand>
</feature>
<comment type="miscellaneous">
    <text evidence="1">Reaction mechanism of ThiL seems to utilize a direct, inline transfer of the gamma-phosphate of ATP to TMP rather than a phosphorylated enzyme intermediate.</text>
</comment>
<keyword evidence="1" id="KW-0547">Nucleotide-binding</keyword>
<dbReference type="HAMAP" id="MF_02128">
    <property type="entry name" value="TMP_kinase"/>
    <property type="match status" value="1"/>
</dbReference>
<keyword evidence="1 4" id="KW-0808">Transferase</keyword>
<feature type="binding site" evidence="1">
    <location>
        <position position="132"/>
    </location>
    <ligand>
        <name>Mg(2+)</name>
        <dbReference type="ChEBI" id="CHEBI:18420"/>
        <label>1</label>
    </ligand>
</feature>
<dbReference type="PIRSF" id="PIRSF005303">
    <property type="entry name" value="Thiam_monoph_kin"/>
    <property type="match status" value="1"/>
</dbReference>
<comment type="similarity">
    <text evidence="1">Belongs to the thiamine-monophosphate kinase family.</text>
</comment>
<keyword evidence="1" id="KW-0067">ATP-binding</keyword>
<dbReference type="GO" id="GO:0005524">
    <property type="term" value="F:ATP binding"/>
    <property type="evidence" value="ECO:0007669"/>
    <property type="project" value="UniProtKB-UniRule"/>
</dbReference>
<keyword evidence="1" id="KW-0784">Thiamine biosynthesis</keyword>
<dbReference type="Gene3D" id="3.90.650.10">
    <property type="entry name" value="PurM-like C-terminal domain"/>
    <property type="match status" value="1"/>
</dbReference>
<feature type="binding site" evidence="1">
    <location>
        <position position="39"/>
    </location>
    <ligand>
        <name>Mg(2+)</name>
        <dbReference type="ChEBI" id="CHEBI:18420"/>
        <label>4</label>
    </ligand>
</feature>
<evidence type="ECO:0000259" key="3">
    <source>
        <dbReference type="Pfam" id="PF02769"/>
    </source>
</evidence>
<feature type="domain" description="PurM-like N-terminal" evidence="2">
    <location>
        <begin position="37"/>
        <end position="150"/>
    </location>
</feature>
<dbReference type="RefSeq" id="WP_171156456.1">
    <property type="nucleotide sequence ID" value="NZ_JABENB010000002.1"/>
</dbReference>
<dbReference type="NCBIfam" id="TIGR01379">
    <property type="entry name" value="thiL"/>
    <property type="match status" value="1"/>
</dbReference>
<protein>
    <recommendedName>
        <fullName evidence="1">Thiamine-monophosphate kinase</fullName>
        <shortName evidence="1">TMP kinase</shortName>
        <shortName evidence="1">Thiamine-phosphate kinase</shortName>
        <ecNumber evidence="1">2.7.4.16</ecNumber>
    </recommendedName>
</protein>
<dbReference type="Pfam" id="PF00586">
    <property type="entry name" value="AIRS"/>
    <property type="match status" value="1"/>
</dbReference>
<comment type="caution">
    <text evidence="1">Lacks conserved residue(s) required for the propagation of feature annotation.</text>
</comment>
<feature type="binding site" evidence="1">
    <location>
        <position position="54"/>
    </location>
    <ligand>
        <name>Mg(2+)</name>
        <dbReference type="ChEBI" id="CHEBI:18420"/>
        <label>1</label>
    </ligand>
</feature>
<keyword evidence="1" id="KW-0460">Magnesium</keyword>
<dbReference type="InterPro" id="IPR010918">
    <property type="entry name" value="PurM-like_C_dom"/>
</dbReference>
<dbReference type="CDD" id="cd02194">
    <property type="entry name" value="ThiL"/>
    <property type="match status" value="1"/>
</dbReference>
<comment type="function">
    <text evidence="1">Catalyzes the ATP-dependent phosphorylation of thiamine-monophosphate (TMP) to form thiamine-pyrophosphate (TPP), the active form of vitamin B1.</text>
</comment>
<evidence type="ECO:0000313" key="5">
    <source>
        <dbReference type="Proteomes" id="UP000557772"/>
    </source>
</evidence>
<evidence type="ECO:0000256" key="1">
    <source>
        <dbReference type="HAMAP-Rule" id="MF_02128"/>
    </source>
</evidence>
<comment type="catalytic activity">
    <reaction evidence="1">
        <text>thiamine phosphate + ATP = thiamine diphosphate + ADP</text>
        <dbReference type="Rhea" id="RHEA:15913"/>
        <dbReference type="ChEBI" id="CHEBI:30616"/>
        <dbReference type="ChEBI" id="CHEBI:37575"/>
        <dbReference type="ChEBI" id="CHEBI:58937"/>
        <dbReference type="ChEBI" id="CHEBI:456216"/>
        <dbReference type="EC" id="2.7.4.16"/>
    </reaction>
</comment>
<dbReference type="GO" id="GO:0009229">
    <property type="term" value="P:thiamine diphosphate biosynthetic process"/>
    <property type="evidence" value="ECO:0007669"/>
    <property type="project" value="UniProtKB-UniRule"/>
</dbReference>
<feature type="binding site" evidence="1">
    <location>
        <begin position="131"/>
        <end position="132"/>
    </location>
    <ligand>
        <name>ATP</name>
        <dbReference type="ChEBI" id="CHEBI:30616"/>
    </ligand>
</feature>
<dbReference type="Pfam" id="PF02769">
    <property type="entry name" value="AIRS_C"/>
    <property type="match status" value="1"/>
</dbReference>
<dbReference type="InterPro" id="IPR006283">
    <property type="entry name" value="ThiL-like"/>
</dbReference>
<dbReference type="SUPFAM" id="SSF56042">
    <property type="entry name" value="PurM C-terminal domain-like"/>
    <property type="match status" value="1"/>
</dbReference>
<dbReference type="SUPFAM" id="SSF55326">
    <property type="entry name" value="PurM N-terminal domain-like"/>
    <property type="match status" value="1"/>
</dbReference>
<dbReference type="Gene3D" id="3.30.1330.10">
    <property type="entry name" value="PurM-like, N-terminal domain"/>
    <property type="match status" value="1"/>
</dbReference>
<comment type="caution">
    <text evidence="4">The sequence shown here is derived from an EMBL/GenBank/DDBJ whole genome shotgun (WGS) entry which is preliminary data.</text>
</comment>
<dbReference type="EMBL" id="JABENB010000002">
    <property type="protein sequence ID" value="NNG40313.1"/>
    <property type="molecule type" value="Genomic_DNA"/>
</dbReference>
<reference evidence="4 5" key="1">
    <citation type="submission" date="2020-05" db="EMBL/GenBank/DDBJ databases">
        <title>Flexivirga sp. ID2601S isolated from air conditioner.</title>
        <authorList>
            <person name="Kim D.H."/>
        </authorList>
    </citation>
    <scope>NUCLEOTIDE SEQUENCE [LARGE SCALE GENOMIC DNA]</scope>
    <source>
        <strain evidence="4 5">ID2601S</strain>
    </source>
</reference>
<feature type="binding site" evidence="1">
    <location>
        <position position="53"/>
    </location>
    <ligand>
        <name>Mg(2+)</name>
        <dbReference type="ChEBI" id="CHEBI:18420"/>
        <label>4</label>
    </ligand>
</feature>
<accession>A0A849AJW4</accession>
<dbReference type="PANTHER" id="PTHR30270">
    <property type="entry name" value="THIAMINE-MONOPHOSPHATE KINASE"/>
    <property type="match status" value="1"/>
</dbReference>
<dbReference type="InterPro" id="IPR036921">
    <property type="entry name" value="PurM-like_N_sf"/>
</dbReference>
<dbReference type="GO" id="GO:0009228">
    <property type="term" value="P:thiamine biosynthetic process"/>
    <property type="evidence" value="ECO:0007669"/>
    <property type="project" value="UniProtKB-KW"/>
</dbReference>
<sequence length="329" mass="33393">MTGDCAPRTLADLDEDGLLAQTLPRFATSDDVLVGPGDDAALLQVRTGAVIATTDTMVLGRDWLDEWSTGSDVGHKIVVQNVADIAAMGGRCTGLLVTLIADPATPLQWVLDFNAGVDEAATAAKTVVLGGDLSSAPPGVRAVSVTALGELDGVSPVLRSGAQVGDVIAVCGTLGHAAAGLLLLQRDSGDAPEAGPVASDLVLAQRRPRAPYKQGPVAARAGATSMLDVSDGLVRDAGRIARASGVRLDLDVDALAPDIEMLAPAVGPDAARECVLAGGEEHALLATFPPEGVPAGWRTIGSVLPGDGVTLGKVPQTGGGWDHFGARFR</sequence>
<feature type="binding site" evidence="1">
    <location>
        <position position="39"/>
    </location>
    <ligand>
        <name>Mg(2+)</name>
        <dbReference type="ChEBI" id="CHEBI:18420"/>
        <label>3</label>
    </ligand>
</feature>
<keyword evidence="1" id="KW-0479">Metal-binding</keyword>
<feature type="binding site" evidence="1">
    <location>
        <position position="280"/>
    </location>
    <ligand>
        <name>substrate</name>
    </ligand>
</feature>
<dbReference type="InterPro" id="IPR016188">
    <property type="entry name" value="PurM-like_N"/>
</dbReference>
<feature type="binding site" evidence="1">
    <location>
        <position position="231"/>
    </location>
    <ligand>
        <name>Mg(2+)</name>
        <dbReference type="ChEBI" id="CHEBI:18420"/>
        <label>5</label>
    </ligand>
</feature>
<gene>
    <name evidence="1 4" type="primary">thiL</name>
    <name evidence="4" type="ORF">HJ588_13670</name>
</gene>
<feature type="binding site" evidence="1">
    <location>
        <position position="84"/>
    </location>
    <ligand>
        <name>Mg(2+)</name>
        <dbReference type="ChEBI" id="CHEBI:18420"/>
        <label>2</label>
    </ligand>
</feature>
<feature type="binding site" evidence="1">
    <location>
        <position position="84"/>
    </location>
    <ligand>
        <name>Mg(2+)</name>
        <dbReference type="ChEBI" id="CHEBI:18420"/>
        <label>4</label>
    </ligand>
</feature>
<feature type="binding site" evidence="1">
    <location>
        <position position="55"/>
    </location>
    <ligand>
        <name>Mg(2+)</name>
        <dbReference type="ChEBI" id="CHEBI:18420"/>
        <label>2</label>
    </ligand>
</feature>
<keyword evidence="1 4" id="KW-0418">Kinase</keyword>
<dbReference type="InterPro" id="IPR036676">
    <property type="entry name" value="PurM-like_C_sf"/>
</dbReference>
<feature type="domain" description="PurM-like C-terminal" evidence="3">
    <location>
        <begin position="163"/>
        <end position="310"/>
    </location>
</feature>
<feature type="binding site" evidence="1">
    <location>
        <position position="55"/>
    </location>
    <ligand>
        <name>Mg(2+)</name>
        <dbReference type="ChEBI" id="CHEBI:18420"/>
        <label>1</label>
    </ligand>
</feature>
<feature type="binding site" evidence="1">
    <location>
        <position position="230"/>
    </location>
    <ligand>
        <name>ATP</name>
        <dbReference type="ChEBI" id="CHEBI:30616"/>
    </ligand>
</feature>
<evidence type="ECO:0000313" key="4">
    <source>
        <dbReference type="EMBL" id="NNG40313.1"/>
    </source>
</evidence>